<organism evidence="2 3">
    <name type="scientific">Reticulomyxa filosa</name>
    <dbReference type="NCBI Taxonomy" id="46433"/>
    <lineage>
        <taxon>Eukaryota</taxon>
        <taxon>Sar</taxon>
        <taxon>Rhizaria</taxon>
        <taxon>Retaria</taxon>
        <taxon>Foraminifera</taxon>
        <taxon>Monothalamids</taxon>
        <taxon>Reticulomyxidae</taxon>
        <taxon>Reticulomyxa</taxon>
    </lineage>
</organism>
<keyword evidence="3" id="KW-1185">Reference proteome</keyword>
<evidence type="ECO:0000313" key="3">
    <source>
        <dbReference type="Proteomes" id="UP000023152"/>
    </source>
</evidence>
<gene>
    <name evidence="2" type="ORF">RFI_02770</name>
</gene>
<keyword evidence="1" id="KW-0472">Membrane</keyword>
<protein>
    <recommendedName>
        <fullName evidence="4">Transmembrane protein</fullName>
    </recommendedName>
</protein>
<evidence type="ECO:0000256" key="1">
    <source>
        <dbReference type="SAM" id="Phobius"/>
    </source>
</evidence>
<reference evidence="2 3" key="1">
    <citation type="journal article" date="2013" name="Curr. Biol.">
        <title>The Genome of the Foraminiferan Reticulomyxa filosa.</title>
        <authorList>
            <person name="Glockner G."/>
            <person name="Hulsmann N."/>
            <person name="Schleicher M."/>
            <person name="Noegel A.A."/>
            <person name="Eichinger L."/>
            <person name="Gallinger C."/>
            <person name="Pawlowski J."/>
            <person name="Sierra R."/>
            <person name="Euteneuer U."/>
            <person name="Pillet L."/>
            <person name="Moustafa A."/>
            <person name="Platzer M."/>
            <person name="Groth M."/>
            <person name="Szafranski K."/>
            <person name="Schliwa M."/>
        </authorList>
    </citation>
    <scope>NUCLEOTIDE SEQUENCE [LARGE SCALE GENOMIC DNA]</scope>
</reference>
<dbReference type="Proteomes" id="UP000023152">
    <property type="component" value="Unassembled WGS sequence"/>
</dbReference>
<dbReference type="AlphaFoldDB" id="X6P8C2"/>
<dbReference type="EMBL" id="ASPP01002670">
    <property type="protein sequence ID" value="ETO34324.1"/>
    <property type="molecule type" value="Genomic_DNA"/>
</dbReference>
<sequence length="167" mass="19484">MSRIYAISSSFEKAILQKDCAQNFYLQKQLAKQKKHHTGADKFTYSQNKSSFVKSKKSQSFYFEKLKSKSDSPDTSFTSPTSVSARYFVIKKRKKTKVFCHTNNAFASLRTVFIFTIFLFCLKYFNKFQIHQTGHKSLLSLLSEIFFKKGKQTQLKLFELLVFSSKK</sequence>
<name>X6P8C2_RETFI</name>
<keyword evidence="1" id="KW-1133">Transmembrane helix</keyword>
<accession>X6P8C2</accession>
<keyword evidence="1" id="KW-0812">Transmembrane</keyword>
<evidence type="ECO:0000313" key="2">
    <source>
        <dbReference type="EMBL" id="ETO34324.1"/>
    </source>
</evidence>
<feature type="transmembrane region" description="Helical" evidence="1">
    <location>
        <begin position="105"/>
        <end position="125"/>
    </location>
</feature>
<proteinExistence type="predicted"/>
<evidence type="ECO:0008006" key="4">
    <source>
        <dbReference type="Google" id="ProtNLM"/>
    </source>
</evidence>
<comment type="caution">
    <text evidence="2">The sequence shown here is derived from an EMBL/GenBank/DDBJ whole genome shotgun (WGS) entry which is preliminary data.</text>
</comment>